<proteinExistence type="predicted"/>
<dbReference type="EMBL" id="WJNG01000015">
    <property type="protein sequence ID" value="MRH44280.1"/>
    <property type="molecule type" value="Genomic_DNA"/>
</dbReference>
<sequence>MNANGMARGLMAKNLEKEKFLAHVLDCVTRKLIESDYNPEVITSWNNDEDCLIVFHVNNAIFSIKLKGTTISMLRDRNPYSLDQIIWKQLTERGIKIKEDNYIDTVFNK</sequence>
<gene>
    <name evidence="1" type="ORF">GH741_16675</name>
</gene>
<reference evidence="1" key="1">
    <citation type="submission" date="2019-11" db="EMBL/GenBank/DDBJ databases">
        <authorList>
            <person name="Li J."/>
        </authorList>
    </citation>
    <scope>NUCLEOTIDE SEQUENCE</scope>
    <source>
        <strain evidence="1">B6B</strain>
    </source>
</reference>
<dbReference type="OrthoDB" id="8480699at2"/>
<protein>
    <submittedName>
        <fullName evidence="1">Uncharacterized protein</fullName>
    </submittedName>
</protein>
<organism evidence="1 2">
    <name type="scientific">Aquibacillus halophilus</name>
    <dbReference type="NCBI Taxonomy" id="930132"/>
    <lineage>
        <taxon>Bacteria</taxon>
        <taxon>Bacillati</taxon>
        <taxon>Bacillota</taxon>
        <taxon>Bacilli</taxon>
        <taxon>Bacillales</taxon>
        <taxon>Bacillaceae</taxon>
        <taxon>Aquibacillus</taxon>
    </lineage>
</organism>
<dbReference type="AlphaFoldDB" id="A0A6A8DGC7"/>
<evidence type="ECO:0000313" key="1">
    <source>
        <dbReference type="EMBL" id="MRH44280.1"/>
    </source>
</evidence>
<name>A0A6A8DGC7_9BACI</name>
<comment type="caution">
    <text evidence="1">The sequence shown here is derived from an EMBL/GenBank/DDBJ whole genome shotgun (WGS) entry which is preliminary data.</text>
</comment>
<evidence type="ECO:0000313" key="2">
    <source>
        <dbReference type="Proteomes" id="UP000799092"/>
    </source>
</evidence>
<dbReference type="Proteomes" id="UP000799092">
    <property type="component" value="Unassembled WGS sequence"/>
</dbReference>
<keyword evidence="2" id="KW-1185">Reference proteome</keyword>
<dbReference type="RefSeq" id="WP_153737886.1">
    <property type="nucleotide sequence ID" value="NZ_WJNG01000015.1"/>
</dbReference>
<accession>A0A6A8DGC7</accession>